<dbReference type="AlphaFoldDB" id="A0A0A9FNT4"/>
<dbReference type="EMBL" id="GBRH01183426">
    <property type="protein sequence ID" value="JAE14470.1"/>
    <property type="molecule type" value="Transcribed_RNA"/>
</dbReference>
<reference evidence="1" key="1">
    <citation type="submission" date="2014-09" db="EMBL/GenBank/DDBJ databases">
        <authorList>
            <person name="Magalhaes I.L.F."/>
            <person name="Oliveira U."/>
            <person name="Santos F.R."/>
            <person name="Vidigal T.H.D.A."/>
            <person name="Brescovit A.D."/>
            <person name="Santos A.J."/>
        </authorList>
    </citation>
    <scope>NUCLEOTIDE SEQUENCE</scope>
    <source>
        <tissue evidence="1">Shoot tissue taken approximately 20 cm above the soil surface</tissue>
    </source>
</reference>
<organism evidence="1">
    <name type="scientific">Arundo donax</name>
    <name type="common">Giant reed</name>
    <name type="synonym">Donax arundinaceus</name>
    <dbReference type="NCBI Taxonomy" id="35708"/>
    <lineage>
        <taxon>Eukaryota</taxon>
        <taxon>Viridiplantae</taxon>
        <taxon>Streptophyta</taxon>
        <taxon>Embryophyta</taxon>
        <taxon>Tracheophyta</taxon>
        <taxon>Spermatophyta</taxon>
        <taxon>Magnoliopsida</taxon>
        <taxon>Liliopsida</taxon>
        <taxon>Poales</taxon>
        <taxon>Poaceae</taxon>
        <taxon>PACMAD clade</taxon>
        <taxon>Arundinoideae</taxon>
        <taxon>Arundineae</taxon>
        <taxon>Arundo</taxon>
    </lineage>
</organism>
<name>A0A0A9FNT4_ARUDO</name>
<proteinExistence type="predicted"/>
<protein>
    <submittedName>
        <fullName evidence="1">Uncharacterized protein</fullName>
    </submittedName>
</protein>
<reference evidence="1" key="2">
    <citation type="journal article" date="2015" name="Data Brief">
        <title>Shoot transcriptome of the giant reed, Arundo donax.</title>
        <authorList>
            <person name="Barrero R.A."/>
            <person name="Guerrero F.D."/>
            <person name="Moolhuijzen P."/>
            <person name="Goolsby J.A."/>
            <person name="Tidwell J."/>
            <person name="Bellgard S.E."/>
            <person name="Bellgard M.I."/>
        </authorList>
    </citation>
    <scope>NUCLEOTIDE SEQUENCE</scope>
    <source>
        <tissue evidence="1">Shoot tissue taken approximately 20 cm above the soil surface</tissue>
    </source>
</reference>
<evidence type="ECO:0000313" key="1">
    <source>
        <dbReference type="EMBL" id="JAE14470.1"/>
    </source>
</evidence>
<accession>A0A0A9FNT4</accession>
<sequence>MLLGWHVMCHLVALLKMLSVQRVNKHDQLL</sequence>